<name>A0ABV8RI76_9SPHN</name>
<keyword evidence="4 5" id="KW-0472">Membrane</keyword>
<evidence type="ECO:0000313" key="6">
    <source>
        <dbReference type="EMBL" id="MFC4292001.1"/>
    </source>
</evidence>
<comment type="caution">
    <text evidence="6">The sequence shown here is derived from an EMBL/GenBank/DDBJ whole genome shotgun (WGS) entry which is preliminary data.</text>
</comment>
<dbReference type="PANTHER" id="PTHR43701">
    <property type="entry name" value="MEMBRANE TRANSPORTER PROTEIN MJ0441-RELATED"/>
    <property type="match status" value="1"/>
</dbReference>
<dbReference type="PANTHER" id="PTHR43701:SF5">
    <property type="entry name" value="MEMBRANE TRANSPORTER PROTEIN-RELATED"/>
    <property type="match status" value="1"/>
</dbReference>
<accession>A0ABV8RI76</accession>
<dbReference type="InterPro" id="IPR051598">
    <property type="entry name" value="TSUP/Inactive_protease-like"/>
</dbReference>
<feature type="transmembrane region" description="Helical" evidence="5">
    <location>
        <begin position="93"/>
        <end position="113"/>
    </location>
</feature>
<protein>
    <recommendedName>
        <fullName evidence="5">Probable membrane transporter protein</fullName>
    </recommendedName>
</protein>
<gene>
    <name evidence="6" type="ORF">ACFOWX_06185</name>
</gene>
<evidence type="ECO:0000256" key="4">
    <source>
        <dbReference type="ARBA" id="ARBA00023136"/>
    </source>
</evidence>
<evidence type="ECO:0000256" key="3">
    <source>
        <dbReference type="ARBA" id="ARBA00022989"/>
    </source>
</evidence>
<feature type="transmembrane region" description="Helical" evidence="5">
    <location>
        <begin position="163"/>
        <end position="184"/>
    </location>
</feature>
<feature type="transmembrane region" description="Helical" evidence="5">
    <location>
        <begin position="196"/>
        <end position="218"/>
    </location>
</feature>
<keyword evidence="5" id="KW-1003">Cell membrane</keyword>
<organism evidence="6 7">
    <name type="scientific">Sphingorhabdus arenilitoris</name>
    <dbReference type="NCBI Taxonomy" id="1490041"/>
    <lineage>
        <taxon>Bacteria</taxon>
        <taxon>Pseudomonadati</taxon>
        <taxon>Pseudomonadota</taxon>
        <taxon>Alphaproteobacteria</taxon>
        <taxon>Sphingomonadales</taxon>
        <taxon>Sphingomonadaceae</taxon>
        <taxon>Sphingorhabdus</taxon>
    </lineage>
</organism>
<proteinExistence type="inferred from homology"/>
<dbReference type="InterPro" id="IPR002781">
    <property type="entry name" value="TM_pro_TauE-like"/>
</dbReference>
<evidence type="ECO:0000256" key="2">
    <source>
        <dbReference type="ARBA" id="ARBA00022692"/>
    </source>
</evidence>
<comment type="similarity">
    <text evidence="5">Belongs to the 4-toluene sulfonate uptake permease (TSUP) (TC 2.A.102) family.</text>
</comment>
<dbReference type="Proteomes" id="UP001595887">
    <property type="component" value="Unassembled WGS sequence"/>
</dbReference>
<comment type="subcellular location">
    <subcellularLocation>
        <location evidence="5">Cell membrane</location>
        <topology evidence="5">Multi-pass membrane protein</topology>
    </subcellularLocation>
    <subcellularLocation>
        <location evidence="1">Membrane</location>
        <topology evidence="1">Multi-pass membrane protein</topology>
    </subcellularLocation>
</comment>
<keyword evidence="2 5" id="KW-0812">Transmembrane</keyword>
<keyword evidence="7" id="KW-1185">Reference proteome</keyword>
<dbReference type="Pfam" id="PF01925">
    <property type="entry name" value="TauE"/>
    <property type="match status" value="1"/>
</dbReference>
<feature type="transmembrane region" description="Helical" evidence="5">
    <location>
        <begin position="224"/>
        <end position="242"/>
    </location>
</feature>
<keyword evidence="3 5" id="KW-1133">Transmembrane helix</keyword>
<dbReference type="RefSeq" id="WP_381422324.1">
    <property type="nucleotide sequence ID" value="NZ_JBHSDH010000013.1"/>
</dbReference>
<evidence type="ECO:0000313" key="7">
    <source>
        <dbReference type="Proteomes" id="UP001595887"/>
    </source>
</evidence>
<feature type="transmembrane region" description="Helical" evidence="5">
    <location>
        <begin position="69"/>
        <end position="87"/>
    </location>
</feature>
<evidence type="ECO:0000256" key="5">
    <source>
        <dbReference type="RuleBase" id="RU363041"/>
    </source>
</evidence>
<reference evidence="7" key="1">
    <citation type="journal article" date="2019" name="Int. J. Syst. Evol. Microbiol.">
        <title>The Global Catalogue of Microorganisms (GCM) 10K type strain sequencing project: providing services to taxonomists for standard genome sequencing and annotation.</title>
        <authorList>
            <consortium name="The Broad Institute Genomics Platform"/>
            <consortium name="The Broad Institute Genome Sequencing Center for Infectious Disease"/>
            <person name="Wu L."/>
            <person name="Ma J."/>
        </authorList>
    </citation>
    <scope>NUCLEOTIDE SEQUENCE [LARGE SCALE GENOMIC DNA]</scope>
    <source>
        <strain evidence="7">CECT 8531</strain>
    </source>
</reference>
<dbReference type="EMBL" id="JBHSDH010000013">
    <property type="protein sequence ID" value="MFC4292001.1"/>
    <property type="molecule type" value="Genomic_DNA"/>
</dbReference>
<evidence type="ECO:0000256" key="1">
    <source>
        <dbReference type="ARBA" id="ARBA00004141"/>
    </source>
</evidence>
<feature type="transmembrane region" description="Helical" evidence="5">
    <location>
        <begin position="37"/>
        <end position="57"/>
    </location>
</feature>
<feature type="transmembrane region" description="Helical" evidence="5">
    <location>
        <begin position="125"/>
        <end position="151"/>
    </location>
</feature>
<sequence length="248" mass="26394">MPILILLFALVALIYASVGFGGGSTYTALLALSDVDYRLIPIVSLLCNLVVVTGGIVRYTRAGQLDLRACLPLVILSAPMSFLGGMVTLSQAAFFGILGGALFLSSAALFLPIDRLPRFKLKTVPLIGLSALIGLLAGLSGIGGGIFFAPILHLIRWADARRIAAFSSLYILINSAAGLAGQFWKQAGTPIWTEALSYWPLLLAVLIGGQIGGMIGLKLLSPRYLRWITGILVGYVALRLIWRAVNPN</sequence>